<feature type="non-terminal residue" evidence="1">
    <location>
        <position position="138"/>
    </location>
</feature>
<proteinExistence type="predicted"/>
<accession>A0A1C7NJI9</accession>
<dbReference type="Proteomes" id="UP000093000">
    <property type="component" value="Unassembled WGS sequence"/>
</dbReference>
<dbReference type="OrthoDB" id="2256811at2759"/>
<dbReference type="InParanoid" id="A0A1C7NJI9"/>
<organism evidence="1 2">
    <name type="scientific">Choanephora cucurbitarum</name>
    <dbReference type="NCBI Taxonomy" id="101091"/>
    <lineage>
        <taxon>Eukaryota</taxon>
        <taxon>Fungi</taxon>
        <taxon>Fungi incertae sedis</taxon>
        <taxon>Mucoromycota</taxon>
        <taxon>Mucoromycotina</taxon>
        <taxon>Mucoromycetes</taxon>
        <taxon>Mucorales</taxon>
        <taxon>Mucorineae</taxon>
        <taxon>Choanephoraceae</taxon>
        <taxon>Choanephoroideae</taxon>
        <taxon>Choanephora</taxon>
    </lineage>
</organism>
<dbReference type="EMBL" id="LUGH01000220">
    <property type="protein sequence ID" value="OBZ87464.1"/>
    <property type="molecule type" value="Genomic_DNA"/>
</dbReference>
<comment type="caution">
    <text evidence="1">The sequence shown here is derived from an EMBL/GenBank/DDBJ whole genome shotgun (WGS) entry which is preliminary data.</text>
</comment>
<dbReference type="AlphaFoldDB" id="A0A1C7NJI9"/>
<evidence type="ECO:0000313" key="1">
    <source>
        <dbReference type="EMBL" id="OBZ87464.1"/>
    </source>
</evidence>
<name>A0A1C7NJI9_9FUNG</name>
<keyword evidence="2" id="KW-1185">Reference proteome</keyword>
<reference evidence="1 2" key="1">
    <citation type="submission" date="2016-03" db="EMBL/GenBank/DDBJ databases">
        <title>Choanephora cucurbitarum.</title>
        <authorList>
            <person name="Min B."/>
            <person name="Park H."/>
            <person name="Park J.-H."/>
            <person name="Shin H.-D."/>
            <person name="Choi I.-G."/>
        </authorList>
    </citation>
    <scope>NUCLEOTIDE SEQUENCE [LARGE SCALE GENOMIC DNA]</scope>
    <source>
        <strain evidence="1 2">KUS-F28377</strain>
    </source>
</reference>
<protein>
    <submittedName>
        <fullName evidence="1">Uncharacterized protein</fullName>
    </submittedName>
</protein>
<evidence type="ECO:0000313" key="2">
    <source>
        <dbReference type="Proteomes" id="UP000093000"/>
    </source>
</evidence>
<gene>
    <name evidence="1" type="ORF">A0J61_04486</name>
</gene>
<sequence>MPNPEGILWAQVAERGNQLRIPLSPRSHHQDTAVKYVPEVIYQSPDYETELLNRKAANIVHQTLTTGSVIFSFPQGTFANHIQAYKAIQADIGAVEGFQHLSGFTSNPNKSDLLIEARFTTMEARDRALQVGLTVGDA</sequence>